<dbReference type="EMBL" id="JACONW010000079">
    <property type="protein sequence ID" value="MBC3951360.1"/>
    <property type="molecule type" value="Genomic_DNA"/>
</dbReference>
<evidence type="ECO:0000313" key="2">
    <source>
        <dbReference type="Proteomes" id="UP000651852"/>
    </source>
</evidence>
<proteinExistence type="predicted"/>
<accession>A0ABR7B2E4</accession>
<reference evidence="1 2" key="1">
    <citation type="submission" date="2020-08" db="EMBL/GenBank/DDBJ databases">
        <title>Putative novel bacterial strains isolated from necrotic wheat leaf tissues caused by Xanthomonas translucens.</title>
        <authorList>
            <person name="Tambong J.T."/>
        </authorList>
    </citation>
    <scope>NUCLEOTIDE SEQUENCE [LARGE SCALE GENOMIC DNA]</scope>
    <source>
        <strain evidence="1 2">DOAB 1069</strain>
    </source>
</reference>
<gene>
    <name evidence="1" type="ORF">H8S59_16450</name>
</gene>
<comment type="caution">
    <text evidence="1">The sequence shown here is derived from an EMBL/GenBank/DDBJ whole genome shotgun (WGS) entry which is preliminary data.</text>
</comment>
<dbReference type="RefSeq" id="WP_187522115.1">
    <property type="nucleotide sequence ID" value="NZ_JACONW010000079.1"/>
</dbReference>
<protein>
    <submittedName>
        <fullName evidence="1">Uncharacterized protein</fullName>
    </submittedName>
</protein>
<name>A0ABR7B2E4_9PSED</name>
<sequence>MKTDRSASLILGSNLVSFLPGISAEERSRTLDCLMFCELRANQAADRVKQWDRWIDTFQRMLPVTGFIQTAVLGGAPVKVSNKKRFQRESKKIVGRINSPSLGKAAEDALNTMFESPQAQSFFSSWLNFSSGRSDSFQIIPCMKSHTGHIEIAICGLQMITRTKLKPIPVGPWPFTYEMTLTLRGGCYAFESTNYNANRERIEQDLREGGAEFIERISL</sequence>
<dbReference type="Proteomes" id="UP000651852">
    <property type="component" value="Unassembled WGS sequence"/>
</dbReference>
<evidence type="ECO:0000313" key="1">
    <source>
        <dbReference type="EMBL" id="MBC3951360.1"/>
    </source>
</evidence>
<organism evidence="1 2">
    <name type="scientific">Pseudomonas folii</name>
    <dbReference type="NCBI Taxonomy" id="2762593"/>
    <lineage>
        <taxon>Bacteria</taxon>
        <taxon>Pseudomonadati</taxon>
        <taxon>Pseudomonadota</taxon>
        <taxon>Gammaproteobacteria</taxon>
        <taxon>Pseudomonadales</taxon>
        <taxon>Pseudomonadaceae</taxon>
        <taxon>Pseudomonas</taxon>
    </lineage>
</organism>
<keyword evidence="2" id="KW-1185">Reference proteome</keyword>